<dbReference type="InterPro" id="IPR010767">
    <property type="entry name" value="Phage_CGC-2007_Cje0229"/>
</dbReference>
<evidence type="ECO:0000313" key="1">
    <source>
        <dbReference type="EMBL" id="OAI29939.1"/>
    </source>
</evidence>
<sequence length="217" mass="24149">MKRLISLAATALLSACASIAPTQAPLLSPFGDGTQWIVWEDIEFVTELDDHTHMSIVVPRGFVTDLASTPRSLWSLYPPFGKYLSAAILHDYLYWRQACSPEEADKIIYQTMRDAGVDQATQSRFYVALRAAGDKAWHDNQTEKNQGLIRVIPPNYLNQDGGLLKPTTLWPDLRNALKKAKAKEPTPHDDMQIANACKALDKEIVVKSGISAVVWGR</sequence>
<dbReference type="EMBL" id="LUUL01000021">
    <property type="protein sequence ID" value="OAI29939.1"/>
    <property type="molecule type" value="Genomic_DNA"/>
</dbReference>
<name>A0A291II02_9GAMM</name>
<dbReference type="PROSITE" id="PS51257">
    <property type="entry name" value="PROKAR_LIPOPROTEIN"/>
    <property type="match status" value="1"/>
</dbReference>
<gene>
    <name evidence="1" type="ORF">A1356_22735</name>
</gene>
<dbReference type="AlphaFoldDB" id="A0A291II02"/>
<dbReference type="Proteomes" id="UP000077734">
    <property type="component" value="Unassembled WGS sequence"/>
</dbReference>
<dbReference type="Pfam" id="PF07087">
    <property type="entry name" value="DUF1353"/>
    <property type="match status" value="1"/>
</dbReference>
<evidence type="ECO:0000313" key="2">
    <source>
        <dbReference type="Proteomes" id="UP000077734"/>
    </source>
</evidence>
<dbReference type="RefSeq" id="WP_064024327.1">
    <property type="nucleotide sequence ID" value="NZ_CP023669.1"/>
</dbReference>
<proteinExistence type="predicted"/>
<organism evidence="1 2">
    <name type="scientific">Methylomonas koyamae</name>
    <dbReference type="NCBI Taxonomy" id="702114"/>
    <lineage>
        <taxon>Bacteria</taxon>
        <taxon>Pseudomonadati</taxon>
        <taxon>Pseudomonadota</taxon>
        <taxon>Gammaproteobacteria</taxon>
        <taxon>Methylococcales</taxon>
        <taxon>Methylococcaceae</taxon>
        <taxon>Methylomonas</taxon>
    </lineage>
</organism>
<protein>
    <submittedName>
        <fullName evidence="1">Uncharacterized protein</fullName>
    </submittedName>
</protein>
<comment type="caution">
    <text evidence="1">The sequence shown here is derived from an EMBL/GenBank/DDBJ whole genome shotgun (WGS) entry which is preliminary data.</text>
</comment>
<dbReference type="KEGG" id="mko:MKLM6_1639"/>
<accession>A0A291II02</accession>
<keyword evidence="2" id="KW-1185">Reference proteome</keyword>
<reference evidence="1 2" key="1">
    <citation type="submission" date="2016-03" db="EMBL/GenBank/DDBJ databases">
        <authorList>
            <person name="Heylen K."/>
            <person name="De Vos P."/>
            <person name="Vekeman B."/>
        </authorList>
    </citation>
    <scope>NUCLEOTIDE SEQUENCE [LARGE SCALE GENOMIC DNA]</scope>
    <source>
        <strain evidence="1 2">R-49807</strain>
    </source>
</reference>